<dbReference type="Pfam" id="PF02470">
    <property type="entry name" value="MlaD"/>
    <property type="match status" value="3"/>
</dbReference>
<comment type="subcellular location">
    <subcellularLocation>
        <location evidence="1">Cell inner membrane</location>
    </subcellularLocation>
</comment>
<evidence type="ECO:0000256" key="1">
    <source>
        <dbReference type="ARBA" id="ARBA00004533"/>
    </source>
</evidence>
<dbReference type="OrthoDB" id="9806984at2"/>
<keyword evidence="2" id="KW-1003">Cell membrane</keyword>
<evidence type="ECO:0000256" key="7">
    <source>
        <dbReference type="SAM" id="MobiDB-lite"/>
    </source>
</evidence>
<dbReference type="NCBIfam" id="NF008070">
    <property type="entry name" value="PRK10807.1"/>
    <property type="match status" value="1"/>
</dbReference>
<evidence type="ECO:0000256" key="4">
    <source>
        <dbReference type="ARBA" id="ARBA00022692"/>
    </source>
</evidence>
<evidence type="ECO:0000256" key="2">
    <source>
        <dbReference type="ARBA" id="ARBA00022475"/>
    </source>
</evidence>
<dbReference type="EMBL" id="CP003380">
    <property type="protein sequence ID" value="AFJ01832.1"/>
    <property type="molecule type" value="Genomic_DNA"/>
</dbReference>
<protein>
    <submittedName>
        <fullName evidence="10">Paraquat-inducible protein B</fullName>
    </submittedName>
</protein>
<dbReference type="RefSeq" id="WP_014703253.1">
    <property type="nucleotide sequence ID" value="NC_017856.1"/>
</dbReference>
<reference evidence="10 11" key="1">
    <citation type="journal article" date="2012" name="J. Bacteriol.">
        <title>Complete genome sequences of Methylophaga sp. strain JAM1 and Methylophaga sp. strain JAM7.</title>
        <authorList>
            <person name="Villeneuve C."/>
            <person name="Martineau C."/>
            <person name="Mauffrey F."/>
            <person name="Villemur R."/>
        </authorList>
    </citation>
    <scope>NUCLEOTIDE SEQUENCE [LARGE SCALE GENOMIC DNA]</scope>
    <source>
        <strain evidence="10 11">JAM7</strain>
    </source>
</reference>
<gene>
    <name evidence="10" type="ordered locus">Q7C_661</name>
</gene>
<proteinExistence type="predicted"/>
<dbReference type="STRING" id="754477.Q7C_661"/>
<dbReference type="PATRIC" id="fig|754477.3.peg.653"/>
<evidence type="ECO:0000313" key="11">
    <source>
        <dbReference type="Proteomes" id="UP000009145"/>
    </source>
</evidence>
<organism evidence="10 11">
    <name type="scientific">Methylophaga frappieri (strain ATCC BAA-2434 / DSM 25690 / JAM7)</name>
    <dbReference type="NCBI Taxonomy" id="754477"/>
    <lineage>
        <taxon>Bacteria</taxon>
        <taxon>Pseudomonadati</taxon>
        <taxon>Pseudomonadota</taxon>
        <taxon>Gammaproteobacteria</taxon>
        <taxon>Thiotrichales</taxon>
        <taxon>Piscirickettsiaceae</taxon>
        <taxon>Methylophaga</taxon>
    </lineage>
</organism>
<accession>I1YFY9</accession>
<feature type="domain" description="Mce/MlaD" evidence="9">
    <location>
        <begin position="52"/>
        <end position="143"/>
    </location>
</feature>
<evidence type="ECO:0000256" key="6">
    <source>
        <dbReference type="ARBA" id="ARBA00023136"/>
    </source>
</evidence>
<dbReference type="AlphaFoldDB" id="I1YFY9"/>
<keyword evidence="6 8" id="KW-0472">Membrane</keyword>
<feature type="domain" description="Mce/MlaD" evidence="9">
    <location>
        <begin position="305"/>
        <end position="400"/>
    </location>
</feature>
<keyword evidence="3" id="KW-0997">Cell inner membrane</keyword>
<name>I1YFY9_METFJ</name>
<evidence type="ECO:0000313" key="10">
    <source>
        <dbReference type="EMBL" id="AFJ01832.1"/>
    </source>
</evidence>
<dbReference type="PANTHER" id="PTHR30462">
    <property type="entry name" value="INTERMEMBRANE TRANSPORT PROTEIN PQIB-RELATED"/>
    <property type="match status" value="1"/>
</dbReference>
<feature type="region of interest" description="Disordered" evidence="7">
    <location>
        <begin position="534"/>
        <end position="562"/>
    </location>
</feature>
<dbReference type="GO" id="GO:0005886">
    <property type="term" value="C:plasma membrane"/>
    <property type="evidence" value="ECO:0007669"/>
    <property type="project" value="UniProtKB-SubCell"/>
</dbReference>
<evidence type="ECO:0000256" key="5">
    <source>
        <dbReference type="ARBA" id="ARBA00022989"/>
    </source>
</evidence>
<keyword evidence="5 8" id="KW-1133">Transmembrane helix</keyword>
<evidence type="ECO:0000259" key="9">
    <source>
        <dbReference type="Pfam" id="PF02470"/>
    </source>
</evidence>
<dbReference type="eggNOG" id="COG3008">
    <property type="taxonomic scope" value="Bacteria"/>
</dbReference>
<dbReference type="Proteomes" id="UP000009145">
    <property type="component" value="Chromosome"/>
</dbReference>
<sequence precursor="true">MTDTETSASQSTSEMHRATAIKASRLSPIWIVPIVAILIGVWLVYDSYLQRGPLVKLTISTAEGIEAGKTSIKTRNVEIGQVESVTLSKDLSQAVIYARLTPEAASMLVSDSRFWVVKPRIGREGISGLNTVLSGAYIRLQPGQSDVAQQAFEILDQPPVDIDGNGGLRLNLTSQLANSLRVGDPVLYQGYLVGRVEQAQFDRDTLQMHHRLFIESPYDELVTQNTRFWSAKGFSFNLTSAGVELDVASLEALISGGVAFGLLDNTDSPAPPAQPEQTFVLYADEEHARQGSFDRHLEYVLLVRDTVRGLINNAPVEYRGIRIGTVVQVPWEFTSEQRNAEQGYDIPVLIRLEPQRLDPNNTLTLDAWQDRINSMIENGLRASLRSGNLLTGALFVDLNFQQGAPAVDINRHFENVRVIPTTPTGLAQLEQKVSSLLDKLNALQVEPLLSALNSNLNTSQAMLAEMQTLVADIRQLINDPALQSSPEKLNNTLDALHTTLQSYDAGAPAYEEITNAIQRMEKLLRDLQPAARSISEQPSRLLFDQPTTTDPTPRAPVSGDTP</sequence>
<keyword evidence="4 8" id="KW-0812">Transmembrane</keyword>
<feature type="domain" description="Mce/MlaD" evidence="9">
    <location>
        <begin position="169"/>
        <end position="227"/>
    </location>
</feature>
<dbReference type="InterPro" id="IPR003399">
    <property type="entry name" value="Mce/MlaD"/>
</dbReference>
<feature type="transmembrane region" description="Helical" evidence="8">
    <location>
        <begin position="26"/>
        <end position="45"/>
    </location>
</feature>
<keyword evidence="11" id="KW-1185">Reference proteome</keyword>
<dbReference type="KEGG" id="mec:Q7C_661"/>
<evidence type="ECO:0000256" key="8">
    <source>
        <dbReference type="SAM" id="Phobius"/>
    </source>
</evidence>
<evidence type="ECO:0000256" key="3">
    <source>
        <dbReference type="ARBA" id="ARBA00022519"/>
    </source>
</evidence>
<dbReference type="PANTHER" id="PTHR30462:SF2">
    <property type="entry name" value="INTERMEMBRANE TRANSPORT PROTEIN PQIB"/>
    <property type="match status" value="1"/>
</dbReference>
<dbReference type="eggNOG" id="COG1463">
    <property type="taxonomic scope" value="Bacteria"/>
</dbReference>
<dbReference type="HOGENOM" id="CLU_018765_3_1_6"/>
<dbReference type="InterPro" id="IPR051800">
    <property type="entry name" value="PqiA-PqiB_transport"/>
</dbReference>